<protein>
    <recommendedName>
        <fullName evidence="1">Putative tail fiber protein gp53-like C-terminal domain-containing protein</fullName>
    </recommendedName>
</protein>
<proteinExistence type="predicted"/>
<evidence type="ECO:0000259" key="1">
    <source>
        <dbReference type="Pfam" id="PF21882"/>
    </source>
</evidence>
<sequence length="238" mass="24294">MTIFMFANNVNTTLAGPISPSATSLTLSSAANLPSSIPAGQVLVIGLNDVGTRQNFEIIYATSISGATLSGLLRAQEGTTALSWGTGDFAYSAPTAGQMRSFGQISEPNTWSGDNTFTEPVAIAPAVSPGQAVNIDQFPAILSSSNGSQTFPSLEIGTGFILKFGEAATNGSGSMIATFADAFPNNWLTGGGTVVNGSAIVNSVTLRSLNKTGIQLDVLNAAGSPISGVNVSWYALGY</sequence>
<name>A0A158A7R7_9BURK</name>
<dbReference type="Gene3D" id="2.60.40.3940">
    <property type="match status" value="1"/>
</dbReference>
<comment type="caution">
    <text evidence="2">The sequence shown here is derived from an EMBL/GenBank/DDBJ whole genome shotgun (WGS) entry which is preliminary data.</text>
</comment>
<dbReference type="Pfam" id="PF21882">
    <property type="entry name" value="Gp53-like_C"/>
    <property type="match status" value="1"/>
</dbReference>
<accession>A0A158A7R7</accession>
<dbReference type="AlphaFoldDB" id="A0A158A7R7"/>
<dbReference type="RefSeq" id="WP_062603372.1">
    <property type="nucleotide sequence ID" value="NZ_FCOX02000004.1"/>
</dbReference>
<evidence type="ECO:0000313" key="3">
    <source>
        <dbReference type="Proteomes" id="UP000071859"/>
    </source>
</evidence>
<evidence type="ECO:0000313" key="2">
    <source>
        <dbReference type="EMBL" id="SAK53676.1"/>
    </source>
</evidence>
<dbReference type="OrthoDB" id="9113831at2"/>
<dbReference type="Proteomes" id="UP000071859">
    <property type="component" value="Unassembled WGS sequence"/>
</dbReference>
<feature type="domain" description="Putative tail fiber protein gp53-like C-terminal" evidence="1">
    <location>
        <begin position="158"/>
        <end position="238"/>
    </location>
</feature>
<reference evidence="2" key="1">
    <citation type="submission" date="2016-01" db="EMBL/GenBank/DDBJ databases">
        <authorList>
            <person name="Peeters C."/>
        </authorList>
    </citation>
    <scope>NUCLEOTIDE SEQUENCE</scope>
    <source>
        <strain evidence="2">LMG 29321</strain>
    </source>
</reference>
<dbReference type="InterPro" id="IPR054075">
    <property type="entry name" value="Gp53-like_C"/>
</dbReference>
<dbReference type="EMBL" id="FCOX02000004">
    <property type="protein sequence ID" value="SAK53676.1"/>
    <property type="molecule type" value="Genomic_DNA"/>
</dbReference>
<keyword evidence="3" id="KW-1185">Reference proteome</keyword>
<gene>
    <name evidence="2" type="ORF">AWB78_01349</name>
</gene>
<organism evidence="2 3">
    <name type="scientific">Caballeronia calidae</name>
    <dbReference type="NCBI Taxonomy" id="1777139"/>
    <lineage>
        <taxon>Bacteria</taxon>
        <taxon>Pseudomonadati</taxon>
        <taxon>Pseudomonadota</taxon>
        <taxon>Betaproteobacteria</taxon>
        <taxon>Burkholderiales</taxon>
        <taxon>Burkholderiaceae</taxon>
        <taxon>Caballeronia</taxon>
    </lineage>
</organism>